<keyword evidence="2" id="KW-0732">Signal</keyword>
<protein>
    <submittedName>
        <fullName evidence="4">Uncharacterized protein LOC104718595</fullName>
    </submittedName>
</protein>
<feature type="chain" id="PRO_5045546256" evidence="2">
    <location>
        <begin position="27"/>
        <end position="130"/>
    </location>
</feature>
<keyword evidence="1" id="KW-0812">Transmembrane</keyword>
<dbReference type="GeneID" id="104718595"/>
<evidence type="ECO:0000313" key="3">
    <source>
        <dbReference type="Proteomes" id="UP000694864"/>
    </source>
</evidence>
<sequence>MSTRLGVSNFFFIVFVVLLFVGASEALRPWKVPVIIRDGVQINYYQTEEYDPIMEKADSASFGDQINKIDTNSAYYAYLHTKRLNIYGEDWLWRIDLLVILFCFSLLLTNLSFRAFFCITSICSARVSKS</sequence>
<dbReference type="Proteomes" id="UP000694864">
    <property type="component" value="Chromosome 10"/>
</dbReference>
<reference evidence="3" key="1">
    <citation type="journal article" date="2014" name="Nat. Commun.">
        <title>The emerging biofuel crop Camelina sativa retains a highly undifferentiated hexaploid genome structure.</title>
        <authorList>
            <person name="Kagale S."/>
            <person name="Koh C."/>
            <person name="Nixon J."/>
            <person name="Bollina V."/>
            <person name="Clarke W.E."/>
            <person name="Tuteja R."/>
            <person name="Spillane C."/>
            <person name="Robinson S.J."/>
            <person name="Links M.G."/>
            <person name="Clarke C."/>
            <person name="Higgins E.E."/>
            <person name="Huebert T."/>
            <person name="Sharpe A.G."/>
            <person name="Parkin I.A."/>
        </authorList>
    </citation>
    <scope>NUCLEOTIDE SEQUENCE [LARGE SCALE GENOMIC DNA]</scope>
    <source>
        <strain evidence="3">cv. DH55</strain>
    </source>
</reference>
<organism evidence="3 4">
    <name type="scientific">Camelina sativa</name>
    <name type="common">False flax</name>
    <name type="synonym">Myagrum sativum</name>
    <dbReference type="NCBI Taxonomy" id="90675"/>
    <lineage>
        <taxon>Eukaryota</taxon>
        <taxon>Viridiplantae</taxon>
        <taxon>Streptophyta</taxon>
        <taxon>Embryophyta</taxon>
        <taxon>Tracheophyta</taxon>
        <taxon>Spermatophyta</taxon>
        <taxon>Magnoliopsida</taxon>
        <taxon>eudicotyledons</taxon>
        <taxon>Gunneridae</taxon>
        <taxon>Pentapetalae</taxon>
        <taxon>rosids</taxon>
        <taxon>malvids</taxon>
        <taxon>Brassicales</taxon>
        <taxon>Brassicaceae</taxon>
        <taxon>Camelineae</taxon>
        <taxon>Camelina</taxon>
    </lineage>
</organism>
<gene>
    <name evidence="4" type="primary">LOC104718595</name>
</gene>
<evidence type="ECO:0000256" key="2">
    <source>
        <dbReference type="SAM" id="SignalP"/>
    </source>
</evidence>
<keyword evidence="1" id="KW-1133">Transmembrane helix</keyword>
<proteinExistence type="predicted"/>
<feature type="transmembrane region" description="Helical" evidence="1">
    <location>
        <begin position="91"/>
        <end position="111"/>
    </location>
</feature>
<dbReference type="RefSeq" id="XP_010434664.1">
    <property type="nucleotide sequence ID" value="XM_010436362.1"/>
</dbReference>
<evidence type="ECO:0000256" key="1">
    <source>
        <dbReference type="SAM" id="Phobius"/>
    </source>
</evidence>
<reference evidence="4" key="2">
    <citation type="submission" date="2025-08" db="UniProtKB">
        <authorList>
            <consortium name="RefSeq"/>
        </authorList>
    </citation>
    <scope>IDENTIFICATION</scope>
    <source>
        <tissue evidence="4">Leaf</tissue>
    </source>
</reference>
<accession>A0ABM0U205</accession>
<keyword evidence="1" id="KW-0472">Membrane</keyword>
<evidence type="ECO:0000313" key="4">
    <source>
        <dbReference type="RefSeq" id="XP_010434664.1"/>
    </source>
</evidence>
<keyword evidence="3" id="KW-1185">Reference proteome</keyword>
<name>A0ABM0U205_CAMSA</name>
<feature type="signal peptide" evidence="2">
    <location>
        <begin position="1"/>
        <end position="26"/>
    </location>
</feature>